<dbReference type="Proteomes" id="UP000601027">
    <property type="component" value="Unassembled WGS sequence"/>
</dbReference>
<proteinExistence type="predicted"/>
<accession>A0ABS1XN34</accession>
<evidence type="ECO:0000256" key="1">
    <source>
        <dbReference type="ARBA" id="ARBA00022679"/>
    </source>
</evidence>
<evidence type="ECO:0000313" key="5">
    <source>
        <dbReference type="Proteomes" id="UP000601027"/>
    </source>
</evidence>
<comment type="caution">
    <text evidence="4">The sequence shown here is derived from an EMBL/GenBank/DDBJ whole genome shotgun (WGS) entry which is preliminary data.</text>
</comment>
<keyword evidence="1" id="KW-0808">Transferase</keyword>
<dbReference type="RefSeq" id="WP_203173140.1">
    <property type="nucleotide sequence ID" value="NZ_JAEVHM010000002.1"/>
</dbReference>
<reference evidence="4 5" key="1">
    <citation type="submission" date="2021-01" db="EMBL/GenBank/DDBJ databases">
        <title>Draft genome sequence of Micromonospora sp. strain STR1_7.</title>
        <authorList>
            <person name="Karlyshev A."/>
            <person name="Jawad R."/>
        </authorList>
    </citation>
    <scope>NUCLEOTIDE SEQUENCE [LARGE SCALE GENOMIC DNA]</scope>
    <source>
        <strain evidence="4 5">STR1-7</strain>
    </source>
</reference>
<gene>
    <name evidence="4" type="ORF">JNW91_01505</name>
</gene>
<name>A0ABS1XN34_9ACTN</name>
<protein>
    <recommendedName>
        <fullName evidence="3">Erythromycin biosynthesis protein CIII-like N-terminal domain-containing protein</fullName>
    </recommendedName>
</protein>
<dbReference type="Pfam" id="PF21036">
    <property type="entry name" value="EryCIII-like_N"/>
    <property type="match status" value="1"/>
</dbReference>
<feature type="region of interest" description="Disordered" evidence="2">
    <location>
        <begin position="199"/>
        <end position="223"/>
    </location>
</feature>
<sequence>MTMRVLFSNVPAFGHFLPLLPLARAFRRQGHDVAVVTAAGMTPLIAPEGIELLPAGPMPDVLFAEVGRKLGLNPATEPTPEAVAEFFAGVRVDLTADEALAQAKSWQPDLVVNEMVDFVGPLVATSLGVPLATLAFGPSVPAEFTEALTAVVRSRYEERGLPAPERAPAGRWLLDTCPPGLQFENAVVPSGVERLALRPEPHQSPDAPAGEVATPAAVAPGCW</sequence>
<dbReference type="InterPro" id="IPR048284">
    <property type="entry name" value="EryCIII-like_N"/>
</dbReference>
<feature type="domain" description="Erythromycin biosynthesis protein CIII-like N-terminal" evidence="3">
    <location>
        <begin position="25"/>
        <end position="186"/>
    </location>
</feature>
<evidence type="ECO:0000259" key="3">
    <source>
        <dbReference type="Pfam" id="PF21036"/>
    </source>
</evidence>
<organism evidence="4 5">
    <name type="scientific">Micromonospora parastrephiae</name>
    <dbReference type="NCBI Taxonomy" id="2806101"/>
    <lineage>
        <taxon>Bacteria</taxon>
        <taxon>Bacillati</taxon>
        <taxon>Actinomycetota</taxon>
        <taxon>Actinomycetes</taxon>
        <taxon>Micromonosporales</taxon>
        <taxon>Micromonosporaceae</taxon>
        <taxon>Micromonospora</taxon>
    </lineage>
</organism>
<evidence type="ECO:0000256" key="2">
    <source>
        <dbReference type="SAM" id="MobiDB-lite"/>
    </source>
</evidence>
<dbReference type="Gene3D" id="3.40.50.2000">
    <property type="entry name" value="Glycogen Phosphorylase B"/>
    <property type="match status" value="1"/>
</dbReference>
<dbReference type="EMBL" id="JAEVHM010000002">
    <property type="protein sequence ID" value="MBM0230667.1"/>
    <property type="molecule type" value="Genomic_DNA"/>
</dbReference>
<evidence type="ECO:0000313" key="4">
    <source>
        <dbReference type="EMBL" id="MBM0230667.1"/>
    </source>
</evidence>
<dbReference type="SUPFAM" id="SSF53756">
    <property type="entry name" value="UDP-Glycosyltransferase/glycogen phosphorylase"/>
    <property type="match status" value="1"/>
</dbReference>
<keyword evidence="5" id="KW-1185">Reference proteome</keyword>